<keyword evidence="1" id="KW-0229">DNA integration</keyword>
<evidence type="ECO:0000313" key="8">
    <source>
        <dbReference type="Proteomes" id="UP000195440"/>
    </source>
</evidence>
<dbReference type="GO" id="GO:0006310">
    <property type="term" value="P:DNA recombination"/>
    <property type="evidence" value="ECO:0007669"/>
    <property type="project" value="UniProtKB-KW"/>
</dbReference>
<dbReference type="GO" id="GO:0003677">
    <property type="term" value="F:DNA binding"/>
    <property type="evidence" value="ECO:0007669"/>
    <property type="project" value="UniProtKB-UniRule"/>
</dbReference>
<evidence type="ECO:0000256" key="1">
    <source>
        <dbReference type="ARBA" id="ARBA00022908"/>
    </source>
</evidence>
<evidence type="ECO:0000256" key="3">
    <source>
        <dbReference type="ARBA" id="ARBA00023172"/>
    </source>
</evidence>
<organism evidence="7 8">
    <name type="scientific">Pseudomonas caspiana</name>
    <dbReference type="NCBI Taxonomy" id="1451454"/>
    <lineage>
        <taxon>Bacteria</taxon>
        <taxon>Pseudomonadati</taxon>
        <taxon>Pseudomonadota</taxon>
        <taxon>Gammaproteobacteria</taxon>
        <taxon>Pseudomonadales</taxon>
        <taxon>Pseudomonadaceae</taxon>
        <taxon>Pseudomonas</taxon>
    </lineage>
</organism>
<dbReference type="GO" id="GO:0015074">
    <property type="term" value="P:DNA integration"/>
    <property type="evidence" value="ECO:0007669"/>
    <property type="project" value="UniProtKB-KW"/>
</dbReference>
<protein>
    <submittedName>
        <fullName evidence="7">Recombinase</fullName>
    </submittedName>
</protein>
<dbReference type="Gene3D" id="1.10.150.130">
    <property type="match status" value="1"/>
</dbReference>
<gene>
    <name evidence="7" type="ORF">AUC60_17825</name>
</gene>
<dbReference type="SUPFAM" id="SSF56349">
    <property type="entry name" value="DNA breaking-rejoining enzymes"/>
    <property type="match status" value="1"/>
</dbReference>
<dbReference type="InterPro" id="IPR052925">
    <property type="entry name" value="Phage_Integrase-like_Recomb"/>
</dbReference>
<accession>A0A1Y3P6J6</accession>
<dbReference type="PANTHER" id="PTHR34605">
    <property type="entry name" value="PHAGE_INTEGRASE DOMAIN-CONTAINING PROTEIN"/>
    <property type="match status" value="1"/>
</dbReference>
<keyword evidence="8" id="KW-1185">Reference proteome</keyword>
<sequence>MRANVDRYLSAARRESTARRYQQAIEHFEGSWGGLLPASSEVVVRYLADHAERFSGNTLRTHLAALAQWHKSHGFIDPTKVPKVRDVLRGIQAEHPRPVKQAEALQLQALEACIMGLQTQITSGNDCQRLRALRDRALILLGFWRAFRADDLCSLRVEHIKLRSEEGLELFVASSKTDREHKGRTVTVPALKRLCPVKAYEEWLQASDLSQGPLFRSIDRWGHLGVKPLNPNSISRLLRLAFARNGLDGEGYSGHSLRRGFATWANRNEWGTKALMDYVGWRDVASAMRYIDSNAYFGEWLDSR</sequence>
<reference evidence="7 8" key="1">
    <citation type="journal article" date="2017" name="Syst. Appl. Microbiol.">
        <title>Pseudomonas caspiana sp. nov., a citrus pathogen in the Pseudomonas syringae phylogenetic group.</title>
        <authorList>
            <person name="Busquets A."/>
            <person name="Gomila M."/>
            <person name="Beiki F."/>
            <person name="Mulet M."/>
            <person name="Rahimian H."/>
            <person name="Garcia-Valdes E."/>
            <person name="Lalucat J."/>
        </authorList>
    </citation>
    <scope>NUCLEOTIDE SEQUENCE [LARGE SCALE GENOMIC DNA]</scope>
    <source>
        <strain evidence="7 8">FBF102</strain>
    </source>
</reference>
<dbReference type="Proteomes" id="UP000195440">
    <property type="component" value="Unassembled WGS sequence"/>
</dbReference>
<name>A0A1Y3P6J6_9PSED</name>
<dbReference type="InterPro" id="IPR013762">
    <property type="entry name" value="Integrase-like_cat_sf"/>
</dbReference>
<dbReference type="RefSeq" id="WP_158099134.1">
    <property type="nucleotide sequence ID" value="NZ_JBJGBV010000004.1"/>
</dbReference>
<dbReference type="OrthoDB" id="5914130at2"/>
<proteinExistence type="predicted"/>
<dbReference type="PANTHER" id="PTHR34605:SF3">
    <property type="entry name" value="P CELL-TYPE AGGLUTINATION PROTEIN MAP4-LIKE-RELATED"/>
    <property type="match status" value="1"/>
</dbReference>
<evidence type="ECO:0000259" key="5">
    <source>
        <dbReference type="PROSITE" id="PS51898"/>
    </source>
</evidence>
<dbReference type="InterPro" id="IPR011010">
    <property type="entry name" value="DNA_brk_join_enz"/>
</dbReference>
<keyword evidence="2 4" id="KW-0238">DNA-binding</keyword>
<comment type="caution">
    <text evidence="7">The sequence shown here is derived from an EMBL/GenBank/DDBJ whole genome shotgun (WGS) entry which is preliminary data.</text>
</comment>
<dbReference type="EMBL" id="LOHF01000016">
    <property type="protein sequence ID" value="OUM72434.1"/>
    <property type="molecule type" value="Genomic_DNA"/>
</dbReference>
<dbReference type="InterPro" id="IPR044068">
    <property type="entry name" value="CB"/>
</dbReference>
<evidence type="ECO:0000259" key="6">
    <source>
        <dbReference type="PROSITE" id="PS51900"/>
    </source>
</evidence>
<dbReference type="InterPro" id="IPR010998">
    <property type="entry name" value="Integrase_recombinase_N"/>
</dbReference>
<dbReference type="CDD" id="cd00799">
    <property type="entry name" value="INT_Cre_C"/>
    <property type="match status" value="1"/>
</dbReference>
<dbReference type="PROSITE" id="PS51900">
    <property type="entry name" value="CB"/>
    <property type="match status" value="1"/>
</dbReference>
<dbReference type="Gene3D" id="1.10.443.10">
    <property type="entry name" value="Intergrase catalytic core"/>
    <property type="match status" value="1"/>
</dbReference>
<keyword evidence="3" id="KW-0233">DNA recombination</keyword>
<evidence type="ECO:0000313" key="7">
    <source>
        <dbReference type="EMBL" id="OUM72434.1"/>
    </source>
</evidence>
<dbReference type="AlphaFoldDB" id="A0A1Y3P6J6"/>
<evidence type="ECO:0000256" key="2">
    <source>
        <dbReference type="ARBA" id="ARBA00023125"/>
    </source>
</evidence>
<feature type="domain" description="Tyr recombinase" evidence="5">
    <location>
        <begin position="94"/>
        <end position="304"/>
    </location>
</feature>
<dbReference type="InterPro" id="IPR002104">
    <property type="entry name" value="Integrase_catalytic"/>
</dbReference>
<feature type="domain" description="Core-binding (CB)" evidence="6">
    <location>
        <begin position="1"/>
        <end position="74"/>
    </location>
</feature>
<evidence type="ECO:0000256" key="4">
    <source>
        <dbReference type="PROSITE-ProRule" id="PRU01248"/>
    </source>
</evidence>
<dbReference type="Pfam" id="PF00589">
    <property type="entry name" value="Phage_integrase"/>
    <property type="match status" value="1"/>
</dbReference>
<dbReference type="SUPFAM" id="SSF47823">
    <property type="entry name" value="lambda integrase-like, N-terminal domain"/>
    <property type="match status" value="1"/>
</dbReference>
<dbReference type="PROSITE" id="PS51898">
    <property type="entry name" value="TYR_RECOMBINASE"/>
    <property type="match status" value="1"/>
</dbReference>